<dbReference type="AlphaFoldDB" id="A0A8H5H0B9"/>
<gene>
    <name evidence="1" type="ORF">D9615_008835</name>
</gene>
<evidence type="ECO:0000313" key="1">
    <source>
        <dbReference type="EMBL" id="KAF5374100.1"/>
    </source>
</evidence>
<dbReference type="Proteomes" id="UP000565441">
    <property type="component" value="Unassembled WGS sequence"/>
</dbReference>
<name>A0A8H5H0B9_9AGAR</name>
<accession>A0A8H5H0B9</accession>
<proteinExistence type="predicted"/>
<comment type="caution">
    <text evidence="1">The sequence shown here is derived from an EMBL/GenBank/DDBJ whole genome shotgun (WGS) entry which is preliminary data.</text>
</comment>
<evidence type="ECO:0000313" key="2">
    <source>
        <dbReference type="Proteomes" id="UP000565441"/>
    </source>
</evidence>
<reference evidence="1 2" key="1">
    <citation type="journal article" date="2020" name="ISME J.">
        <title>Uncovering the hidden diversity of litter-decomposition mechanisms in mushroom-forming fungi.</title>
        <authorList>
            <person name="Floudas D."/>
            <person name="Bentzer J."/>
            <person name="Ahren D."/>
            <person name="Johansson T."/>
            <person name="Persson P."/>
            <person name="Tunlid A."/>
        </authorList>
    </citation>
    <scope>NUCLEOTIDE SEQUENCE [LARGE SCALE GENOMIC DNA]</scope>
    <source>
        <strain evidence="1 2">CBS 661.87</strain>
    </source>
</reference>
<organism evidence="1 2">
    <name type="scientific">Tricholomella constricta</name>
    <dbReference type="NCBI Taxonomy" id="117010"/>
    <lineage>
        <taxon>Eukaryota</taxon>
        <taxon>Fungi</taxon>
        <taxon>Dikarya</taxon>
        <taxon>Basidiomycota</taxon>
        <taxon>Agaricomycotina</taxon>
        <taxon>Agaricomycetes</taxon>
        <taxon>Agaricomycetidae</taxon>
        <taxon>Agaricales</taxon>
        <taxon>Tricholomatineae</taxon>
        <taxon>Lyophyllaceae</taxon>
        <taxon>Tricholomella</taxon>
    </lineage>
</organism>
<protein>
    <submittedName>
        <fullName evidence="1">Uncharacterized protein</fullName>
    </submittedName>
</protein>
<sequence>MAYLITPAMTLDQKADYLRTLPAIRENCTRVHHQGKLEYFDYHPDKEADVAAFCIKAKSPSPSPSIYPHLTICSATTA</sequence>
<keyword evidence="2" id="KW-1185">Reference proteome</keyword>
<dbReference type="EMBL" id="JAACJP010000037">
    <property type="protein sequence ID" value="KAF5374100.1"/>
    <property type="molecule type" value="Genomic_DNA"/>
</dbReference>
<dbReference type="OrthoDB" id="2153176at2759"/>